<dbReference type="AlphaFoldDB" id="A0A538TC74"/>
<organism evidence="3 4">
    <name type="scientific">Eiseniibacteriota bacterium</name>
    <dbReference type="NCBI Taxonomy" id="2212470"/>
    <lineage>
        <taxon>Bacteria</taxon>
        <taxon>Candidatus Eiseniibacteriota</taxon>
    </lineage>
</organism>
<protein>
    <submittedName>
        <fullName evidence="3">DUF4912 domain-containing protein</fullName>
    </submittedName>
</protein>
<evidence type="ECO:0000313" key="3">
    <source>
        <dbReference type="EMBL" id="TMQ61186.1"/>
    </source>
</evidence>
<reference evidence="4 5" key="1">
    <citation type="journal article" date="2019" name="Nat. Microbiol.">
        <title>Mediterranean grassland soil C-N compound turnover is dependent on rainfall and depth, and is mediated by genomically divergent microorganisms.</title>
        <authorList>
            <person name="Diamond S."/>
            <person name="Andeer P.F."/>
            <person name="Li Z."/>
            <person name="Crits-Christoph A."/>
            <person name="Burstein D."/>
            <person name="Anantharaman K."/>
            <person name="Lane K.R."/>
            <person name="Thomas B.C."/>
            <person name="Pan C."/>
            <person name="Northen T.R."/>
            <person name="Banfield J.F."/>
        </authorList>
    </citation>
    <scope>NUCLEOTIDE SEQUENCE [LARGE SCALE GENOMIC DNA]</scope>
    <source>
        <strain evidence="2">WS_4</strain>
        <strain evidence="3">WS_7</strain>
    </source>
</reference>
<dbReference type="InterPro" id="IPR032585">
    <property type="entry name" value="DUF4912"/>
</dbReference>
<accession>A0A538TC74</accession>
<evidence type="ECO:0000256" key="1">
    <source>
        <dbReference type="SAM" id="MobiDB-lite"/>
    </source>
</evidence>
<proteinExistence type="predicted"/>
<evidence type="ECO:0000313" key="5">
    <source>
        <dbReference type="Proteomes" id="UP000319829"/>
    </source>
</evidence>
<name>A0A538TC74_UNCEI</name>
<dbReference type="Proteomes" id="UP000317366">
    <property type="component" value="Unassembled WGS sequence"/>
</dbReference>
<dbReference type="EMBL" id="VBOX01000109">
    <property type="protein sequence ID" value="TMQ61186.1"/>
    <property type="molecule type" value="Genomic_DNA"/>
</dbReference>
<feature type="region of interest" description="Disordered" evidence="1">
    <location>
        <begin position="161"/>
        <end position="185"/>
    </location>
</feature>
<dbReference type="Pfam" id="PF16258">
    <property type="entry name" value="DUF4912"/>
    <property type="match status" value="1"/>
</dbReference>
<dbReference type="EMBL" id="VBOU01000095">
    <property type="protein sequence ID" value="TMQ52660.1"/>
    <property type="molecule type" value="Genomic_DNA"/>
</dbReference>
<gene>
    <name evidence="2" type="ORF">E6K74_11695</name>
    <name evidence="3" type="ORF">E6K77_10905</name>
</gene>
<evidence type="ECO:0000313" key="2">
    <source>
        <dbReference type="EMBL" id="TMQ52660.1"/>
    </source>
</evidence>
<dbReference type="Proteomes" id="UP000319829">
    <property type="component" value="Unassembled WGS sequence"/>
</dbReference>
<sequence length="185" mass="20025">MSSSERLASALPETVVPPSSALRGRRYGEDRVYLLVRDPRSVLAIWELTPELHARARVIARDRKSALRYQIRIERREGKSAPAALVTADIPDALGGERWYLGLPQGGGECRALLGVALPGAFETLLHSSWVPVPPDGACAEEGAWDLTPEARAWLLERARAGAGPYPGSSSAARYRAPDSGKTRS</sequence>
<evidence type="ECO:0000313" key="4">
    <source>
        <dbReference type="Proteomes" id="UP000317366"/>
    </source>
</evidence>
<comment type="caution">
    <text evidence="3">The sequence shown here is derived from an EMBL/GenBank/DDBJ whole genome shotgun (WGS) entry which is preliminary data.</text>
</comment>
<feature type="compositionally biased region" description="Basic and acidic residues" evidence="1">
    <location>
        <begin position="176"/>
        <end position="185"/>
    </location>
</feature>